<protein>
    <submittedName>
        <fullName evidence="1">Uncharacterized protein</fullName>
    </submittedName>
</protein>
<evidence type="ECO:0000313" key="2">
    <source>
        <dbReference type="Proteomes" id="UP001056120"/>
    </source>
</evidence>
<keyword evidence="2" id="KW-1185">Reference proteome</keyword>
<proteinExistence type="predicted"/>
<gene>
    <name evidence="1" type="ORF">L1987_13593</name>
</gene>
<accession>A0ACB9JJ10</accession>
<comment type="caution">
    <text evidence="1">The sequence shown here is derived from an EMBL/GenBank/DDBJ whole genome shotgun (WGS) entry which is preliminary data.</text>
</comment>
<reference evidence="1 2" key="2">
    <citation type="journal article" date="2022" name="Mol. Ecol. Resour.">
        <title>The genomes of chicory, endive, great burdock and yacon provide insights into Asteraceae paleo-polyploidization history and plant inulin production.</title>
        <authorList>
            <person name="Fan W."/>
            <person name="Wang S."/>
            <person name="Wang H."/>
            <person name="Wang A."/>
            <person name="Jiang F."/>
            <person name="Liu H."/>
            <person name="Zhao H."/>
            <person name="Xu D."/>
            <person name="Zhang Y."/>
        </authorList>
    </citation>
    <scope>NUCLEOTIDE SEQUENCE [LARGE SCALE GENOMIC DNA]</scope>
    <source>
        <strain evidence="2">cv. Yunnan</strain>
        <tissue evidence="1">Leaves</tissue>
    </source>
</reference>
<name>A0ACB9JJ10_9ASTR</name>
<organism evidence="1 2">
    <name type="scientific">Smallanthus sonchifolius</name>
    <dbReference type="NCBI Taxonomy" id="185202"/>
    <lineage>
        <taxon>Eukaryota</taxon>
        <taxon>Viridiplantae</taxon>
        <taxon>Streptophyta</taxon>
        <taxon>Embryophyta</taxon>
        <taxon>Tracheophyta</taxon>
        <taxon>Spermatophyta</taxon>
        <taxon>Magnoliopsida</taxon>
        <taxon>eudicotyledons</taxon>
        <taxon>Gunneridae</taxon>
        <taxon>Pentapetalae</taxon>
        <taxon>asterids</taxon>
        <taxon>campanulids</taxon>
        <taxon>Asterales</taxon>
        <taxon>Asteraceae</taxon>
        <taxon>Asteroideae</taxon>
        <taxon>Heliantheae alliance</taxon>
        <taxon>Millerieae</taxon>
        <taxon>Smallanthus</taxon>
    </lineage>
</organism>
<reference evidence="2" key="1">
    <citation type="journal article" date="2022" name="Mol. Ecol. Resour.">
        <title>The genomes of chicory, endive, great burdock and yacon provide insights into Asteraceae palaeo-polyploidization history and plant inulin production.</title>
        <authorList>
            <person name="Fan W."/>
            <person name="Wang S."/>
            <person name="Wang H."/>
            <person name="Wang A."/>
            <person name="Jiang F."/>
            <person name="Liu H."/>
            <person name="Zhao H."/>
            <person name="Xu D."/>
            <person name="Zhang Y."/>
        </authorList>
    </citation>
    <scope>NUCLEOTIDE SEQUENCE [LARGE SCALE GENOMIC DNA]</scope>
    <source>
        <strain evidence="2">cv. Yunnan</strain>
    </source>
</reference>
<evidence type="ECO:0000313" key="1">
    <source>
        <dbReference type="EMBL" id="KAI3819745.1"/>
    </source>
</evidence>
<sequence>MVCPNNSGRCREKCDFAVLACCSCRDLLGEKLCHDLGSRHRWTIGFSTFLLEVFYFKLTLRKEYSCVGLAIAYNPSPVVIPQQHGRSFEVRSQAIQNFPKYHGLGTEEPYLHLSAYDARCNTIGGQRFTPDDVNLFLDEFYTNQRTSDARKNIRNFQQQSGQLFHEAFLWFKMLIKNCPHHGLQMWELLNAFHEGLTDDDAHDLNSNSNGGTFEDVSYIQGVVGTMILTPTPITRAIETIPISTMGMHPIKLIRIFKEVVKDVNNHSHPGTKTITKATTKKGIKEGMSKEGHMDPLISLKNQSDEVHDKSIQVFTTQMEQIATEVADLRNNSGKLPSDTQTNPSHQASRSKNTKSSHLGKVSTLRSGKVYDNKVAPPPTFVDGVVEDIDEHENSDDELKPIPVTRVAFKNQNEKSFSKTSSTVNEGEVVAISLSFSECSKAQLDLGASVSILPSSLYDQYDFGPLRRANTTVMLADLTPKLPRGIVSDVIVKFDQFYHPVDFLVLDYVQSEKVTQPIVILGRSLLATSHSLIDRRLGIVDMTFGNRKVRLNIFSNKSDPLPSDECFMADIIEGCHPHSEDESIEVCFVCDRPPWTHHVESLPTGINSGLKPSLVSPPKVELKDLPKNLKYSFLGDDETLPVIIASNLDGEQEEALLKIITDADARPSRDTQRRLNPNTCEVVKKEVLKWLDVGIINPISNSTWVSPTQIVPKKAGIQVVKGEHCEQIATRSVTGWRVCIDYRKLNVATSKYHFPLSFIDQIIEKLSGQKFYCFLDGYSGYNQIAIHRDNQEKTTFTFPYVFGSSFELCLNVLSNFLKRCVETNLVLSWEKSHFMVQEGIVLDHVVSSQGIEADMAKISVISTLPPPTNVKGVRSFLGHAGFYRRFIKGFSVITKPLCHLFLKDIPFEFNKECVTAFNVPKEQLVQAPILQSPDWNLPFEIMFYASDYAVGVVLGQRVDKKPFVIYYASKTLSGAQLNYTTTAKELLAREEEDVTPEINEQFPDEYFMSIISLDPWYAVDYVSKWVEAISTIAWFANLCNPTFFSRIGLPRVIISDGGSHFKNFHFGKLLKRYGKQRQLCLSELEELRDDAYENASTYKDKMKKSKWIGPYLVTKVGHSGDMEIEDFEDHLSWRHCGAAFEEVWTYVSAFEGNARIPGVLQVFVSILARKMMGNSIPGLAVREKN</sequence>
<dbReference type="Proteomes" id="UP001056120">
    <property type="component" value="Linkage Group LG04"/>
</dbReference>
<dbReference type="EMBL" id="CM042021">
    <property type="protein sequence ID" value="KAI3819745.1"/>
    <property type="molecule type" value="Genomic_DNA"/>
</dbReference>